<dbReference type="AlphaFoldDB" id="A0A1V3WG32"/>
<reference evidence="1 2" key="1">
    <citation type="submission" date="2017-02" db="EMBL/GenBank/DDBJ databases">
        <title>Complete genome sequences of Mycobacterium kansasii strains isolated from rhesus macaques.</title>
        <authorList>
            <person name="Panda A."/>
            <person name="Nagaraj S."/>
            <person name="Zhao X."/>
            <person name="Tettelin H."/>
            <person name="Detolla L.J."/>
        </authorList>
    </citation>
    <scope>NUCLEOTIDE SEQUENCE [LARGE SCALE GENOMIC DNA]</scope>
    <source>
        <strain evidence="1 2">11-3469</strain>
    </source>
</reference>
<evidence type="ECO:0000313" key="2">
    <source>
        <dbReference type="Proteomes" id="UP000188532"/>
    </source>
</evidence>
<accession>A0A1V3WG32</accession>
<sequence>MLQQMQFRSFSAVETTVKAARALLASHQDPAAAAQRMAVGALVWGWRFLPAPAGSAQTAHGPIL</sequence>
<protein>
    <submittedName>
        <fullName evidence="1">Uncharacterized protein</fullName>
    </submittedName>
</protein>
<dbReference type="EMBL" id="MVBN01000011">
    <property type="protein sequence ID" value="OOK65376.1"/>
    <property type="molecule type" value="Genomic_DNA"/>
</dbReference>
<evidence type="ECO:0000313" key="1">
    <source>
        <dbReference type="EMBL" id="OOK65376.1"/>
    </source>
</evidence>
<gene>
    <name evidence="1" type="ORF">BZL29_7879</name>
</gene>
<dbReference type="Proteomes" id="UP000188532">
    <property type="component" value="Unassembled WGS sequence"/>
</dbReference>
<comment type="caution">
    <text evidence="1">The sequence shown here is derived from an EMBL/GenBank/DDBJ whole genome shotgun (WGS) entry which is preliminary data.</text>
</comment>
<proteinExistence type="predicted"/>
<organism evidence="1 2">
    <name type="scientific">Mycobacterium kansasii</name>
    <dbReference type="NCBI Taxonomy" id="1768"/>
    <lineage>
        <taxon>Bacteria</taxon>
        <taxon>Bacillati</taxon>
        <taxon>Actinomycetota</taxon>
        <taxon>Actinomycetes</taxon>
        <taxon>Mycobacteriales</taxon>
        <taxon>Mycobacteriaceae</taxon>
        <taxon>Mycobacterium</taxon>
    </lineage>
</organism>
<name>A0A1V3WG32_MYCKA</name>